<sequence length="164" mass="17803">MDTQRRARVVVGVSQSLAGLQALRYGTAEARRRRVPVYAVRAWQVEPTWAGPDPWRYIDGAFDLAMGGVPADIDVAVVAAEGRADVVLTGYAGYAEDLLVRGTAGRWWPSWLVRACTRQATCPVTVVPPPELARGASRAILTRRLLREAARVTHVTGRNAAGAR</sequence>
<organism evidence="1 2">
    <name type="scientific">Planosporangium thailandense</name>
    <dbReference type="NCBI Taxonomy" id="765197"/>
    <lineage>
        <taxon>Bacteria</taxon>
        <taxon>Bacillati</taxon>
        <taxon>Actinomycetota</taxon>
        <taxon>Actinomycetes</taxon>
        <taxon>Micromonosporales</taxon>
        <taxon>Micromonosporaceae</taxon>
        <taxon>Planosporangium</taxon>
    </lineage>
</organism>
<name>A0ABX0XZ06_9ACTN</name>
<proteinExistence type="predicted"/>
<dbReference type="Gene3D" id="3.40.50.620">
    <property type="entry name" value="HUPs"/>
    <property type="match status" value="1"/>
</dbReference>
<dbReference type="RefSeq" id="WP_167926207.1">
    <property type="nucleotide sequence ID" value="NZ_JAATVY010000010.1"/>
</dbReference>
<dbReference type="SUPFAM" id="SSF52402">
    <property type="entry name" value="Adenine nucleotide alpha hydrolases-like"/>
    <property type="match status" value="1"/>
</dbReference>
<accession>A0ABX0XZ06</accession>
<dbReference type="EMBL" id="JAATVY010000010">
    <property type="protein sequence ID" value="NJC71309.1"/>
    <property type="molecule type" value="Genomic_DNA"/>
</dbReference>
<evidence type="ECO:0000313" key="2">
    <source>
        <dbReference type="Proteomes" id="UP000722989"/>
    </source>
</evidence>
<dbReference type="InterPro" id="IPR014729">
    <property type="entry name" value="Rossmann-like_a/b/a_fold"/>
</dbReference>
<dbReference type="Proteomes" id="UP000722989">
    <property type="component" value="Unassembled WGS sequence"/>
</dbReference>
<reference evidence="1 2" key="1">
    <citation type="submission" date="2020-03" db="EMBL/GenBank/DDBJ databases">
        <title>WGS of the type strain of Planosporangium spp.</title>
        <authorList>
            <person name="Thawai C."/>
        </authorList>
    </citation>
    <scope>NUCLEOTIDE SEQUENCE [LARGE SCALE GENOMIC DNA]</scope>
    <source>
        <strain evidence="1 2">TBRC 5610</strain>
    </source>
</reference>
<protein>
    <submittedName>
        <fullName evidence="1">Universal stress protein</fullName>
    </submittedName>
</protein>
<keyword evidence="2" id="KW-1185">Reference proteome</keyword>
<comment type="caution">
    <text evidence="1">The sequence shown here is derived from an EMBL/GenBank/DDBJ whole genome shotgun (WGS) entry which is preliminary data.</text>
</comment>
<evidence type="ECO:0000313" key="1">
    <source>
        <dbReference type="EMBL" id="NJC71309.1"/>
    </source>
</evidence>
<gene>
    <name evidence="1" type="ORF">HC031_16535</name>
</gene>